<dbReference type="Proteomes" id="UP000063229">
    <property type="component" value="Chromosome"/>
</dbReference>
<gene>
    <name evidence="3" type="ORF">AWM79_05445</name>
</gene>
<dbReference type="STRING" id="46677.AWM79_05445"/>
<feature type="chain" id="PRO_5043568082" evidence="2">
    <location>
        <begin position="30"/>
        <end position="102"/>
    </location>
</feature>
<evidence type="ECO:0000313" key="4">
    <source>
        <dbReference type="Proteomes" id="UP000063229"/>
    </source>
</evidence>
<evidence type="ECO:0000313" key="3">
    <source>
        <dbReference type="EMBL" id="AMB84782.1"/>
    </source>
</evidence>
<keyword evidence="2" id="KW-0732">Signal</keyword>
<sequence length="102" mass="11110">MNLRNRTFTAPLLTAGCLVAALSGSLALASDDALQPPKPTCTDQQVWNPQTNQCDPRVTSTTPDQGRADHAYNLVKDKPYQQALNGLNRAVADHQITQRQPV</sequence>
<evidence type="ECO:0000256" key="2">
    <source>
        <dbReference type="SAM" id="SignalP"/>
    </source>
</evidence>
<protein>
    <submittedName>
        <fullName evidence="3">Uncharacterized protein</fullName>
    </submittedName>
</protein>
<feature type="signal peptide" evidence="2">
    <location>
        <begin position="1"/>
        <end position="29"/>
    </location>
</feature>
<feature type="compositionally biased region" description="Polar residues" evidence="1">
    <location>
        <begin position="41"/>
        <end position="64"/>
    </location>
</feature>
<reference evidence="3 4" key="1">
    <citation type="submission" date="2016-01" db="EMBL/GenBank/DDBJ databases">
        <authorList>
            <person name="McClelland M."/>
            <person name="Jain A."/>
            <person name="Saraogi P."/>
            <person name="Mendelson R."/>
            <person name="Westerman R."/>
            <person name="SanMiguel P."/>
            <person name="Csonka L."/>
        </authorList>
    </citation>
    <scope>NUCLEOTIDE SEQUENCE [LARGE SCALE GENOMIC DNA]</scope>
    <source>
        <strain evidence="3 4">NCPPB 2472</strain>
    </source>
</reference>
<keyword evidence="4" id="KW-1185">Reference proteome</keyword>
<accession>A0A0X1SY69</accession>
<dbReference type="PROSITE" id="PS51257">
    <property type="entry name" value="PROKAR_LIPOPROTEIN"/>
    <property type="match status" value="1"/>
</dbReference>
<proteinExistence type="predicted"/>
<dbReference type="KEGG" id="pagb:AWM79_05445"/>
<organism evidence="3 4">
    <name type="scientific">Pseudomonas agarici</name>
    <dbReference type="NCBI Taxonomy" id="46677"/>
    <lineage>
        <taxon>Bacteria</taxon>
        <taxon>Pseudomonadati</taxon>
        <taxon>Pseudomonadota</taxon>
        <taxon>Gammaproteobacteria</taxon>
        <taxon>Pseudomonadales</taxon>
        <taxon>Pseudomonadaceae</taxon>
        <taxon>Pseudomonas</taxon>
    </lineage>
</organism>
<dbReference type="AlphaFoldDB" id="A0A0X1SY69"/>
<feature type="region of interest" description="Disordered" evidence="1">
    <location>
        <begin position="34"/>
        <end position="67"/>
    </location>
</feature>
<evidence type="ECO:0000256" key="1">
    <source>
        <dbReference type="SAM" id="MobiDB-lite"/>
    </source>
</evidence>
<dbReference type="RefSeq" id="WP_017131897.1">
    <property type="nucleotide sequence ID" value="NZ_CP014135.1"/>
</dbReference>
<dbReference type="EMBL" id="CP014135">
    <property type="protein sequence ID" value="AMB84782.1"/>
    <property type="molecule type" value="Genomic_DNA"/>
</dbReference>
<name>A0A0X1SY69_PSEAA</name>
<dbReference type="OrthoDB" id="8592798at2"/>